<protein>
    <recommendedName>
        <fullName evidence="11">Alpha-type protein kinase domain-containing protein</fullName>
    </recommendedName>
</protein>
<comment type="caution">
    <text evidence="9">The sequence shown here is derived from an EMBL/GenBank/DDBJ whole genome shotgun (WGS) entry which is preliminary data.</text>
</comment>
<dbReference type="Pfam" id="PF02816">
    <property type="entry name" value="Alpha_kinase"/>
    <property type="match status" value="1"/>
</dbReference>
<dbReference type="PROSITE" id="PS51158">
    <property type="entry name" value="ALPHA_KINASE"/>
    <property type="match status" value="1"/>
</dbReference>
<feature type="domain" description="Alpha-type protein kinase" evidence="8">
    <location>
        <begin position="120"/>
        <end position="334"/>
    </location>
</feature>
<dbReference type="Pfam" id="PF13920">
    <property type="entry name" value="zf-C3HC4_3"/>
    <property type="match status" value="1"/>
</dbReference>
<keyword evidence="3" id="KW-0547">Nucleotide-binding</keyword>
<dbReference type="GO" id="GO:1903013">
    <property type="term" value="P:response to differentiation-inducing factor 1"/>
    <property type="evidence" value="ECO:0007669"/>
    <property type="project" value="TreeGrafter"/>
</dbReference>
<evidence type="ECO:0000313" key="9">
    <source>
        <dbReference type="EMBL" id="CAE8648309.1"/>
    </source>
</evidence>
<dbReference type="InterPro" id="IPR011009">
    <property type="entry name" value="Kinase-like_dom_sf"/>
</dbReference>
<organism evidence="9 10">
    <name type="scientific">Polarella glacialis</name>
    <name type="common">Dinoflagellate</name>
    <dbReference type="NCBI Taxonomy" id="89957"/>
    <lineage>
        <taxon>Eukaryota</taxon>
        <taxon>Sar</taxon>
        <taxon>Alveolata</taxon>
        <taxon>Dinophyceae</taxon>
        <taxon>Suessiales</taxon>
        <taxon>Suessiaceae</taxon>
        <taxon>Polarella</taxon>
    </lineage>
</organism>
<dbReference type="InterPro" id="IPR013083">
    <property type="entry name" value="Znf_RING/FYVE/PHD"/>
</dbReference>
<dbReference type="GO" id="GO:0008270">
    <property type="term" value="F:zinc ion binding"/>
    <property type="evidence" value="ECO:0007669"/>
    <property type="project" value="UniProtKB-KW"/>
</dbReference>
<evidence type="ECO:0008006" key="11">
    <source>
        <dbReference type="Google" id="ProtNLM"/>
    </source>
</evidence>
<feature type="domain" description="RING-type" evidence="7">
    <location>
        <begin position="350"/>
        <end position="390"/>
    </location>
</feature>
<dbReference type="GO" id="GO:0005524">
    <property type="term" value="F:ATP binding"/>
    <property type="evidence" value="ECO:0007669"/>
    <property type="project" value="UniProtKB-KW"/>
</dbReference>
<evidence type="ECO:0000313" key="10">
    <source>
        <dbReference type="Proteomes" id="UP000626109"/>
    </source>
</evidence>
<dbReference type="InterPro" id="IPR051852">
    <property type="entry name" value="Alpha-type_PK"/>
</dbReference>
<evidence type="ECO:0000259" key="7">
    <source>
        <dbReference type="PROSITE" id="PS50089"/>
    </source>
</evidence>
<dbReference type="Gene3D" id="3.20.200.10">
    <property type="entry name" value="MHCK/EF2 kinase"/>
    <property type="match status" value="1"/>
</dbReference>
<evidence type="ECO:0000256" key="5">
    <source>
        <dbReference type="ARBA" id="ARBA00022840"/>
    </source>
</evidence>
<dbReference type="PROSITE" id="PS50089">
    <property type="entry name" value="ZF_RING_2"/>
    <property type="match status" value="1"/>
</dbReference>
<dbReference type="PANTHER" id="PTHR45992">
    <property type="entry name" value="EUKARYOTIC ELONGATION FACTOR 2 KINASE-RELATED"/>
    <property type="match status" value="1"/>
</dbReference>
<proteinExistence type="predicted"/>
<evidence type="ECO:0000256" key="4">
    <source>
        <dbReference type="ARBA" id="ARBA00022777"/>
    </source>
</evidence>
<gene>
    <name evidence="9" type="ORF">PGLA2088_LOCUS6455</name>
</gene>
<dbReference type="GO" id="GO:0031037">
    <property type="term" value="P:myosin II filament disassembly"/>
    <property type="evidence" value="ECO:0007669"/>
    <property type="project" value="TreeGrafter"/>
</dbReference>
<evidence type="ECO:0000259" key="8">
    <source>
        <dbReference type="PROSITE" id="PS51158"/>
    </source>
</evidence>
<keyword evidence="6" id="KW-0863">Zinc-finger</keyword>
<reference evidence="9" key="1">
    <citation type="submission" date="2021-02" db="EMBL/GenBank/DDBJ databases">
        <authorList>
            <person name="Dougan E. K."/>
            <person name="Rhodes N."/>
            <person name="Thang M."/>
            <person name="Chan C."/>
        </authorList>
    </citation>
    <scope>NUCLEOTIDE SEQUENCE</scope>
</reference>
<evidence type="ECO:0000256" key="6">
    <source>
        <dbReference type="PROSITE-ProRule" id="PRU00175"/>
    </source>
</evidence>
<dbReference type="GO" id="GO:0004674">
    <property type="term" value="F:protein serine/threonine kinase activity"/>
    <property type="evidence" value="ECO:0007669"/>
    <property type="project" value="UniProtKB-KW"/>
</dbReference>
<dbReference type="CDD" id="cd04515">
    <property type="entry name" value="Alpha_kinase"/>
    <property type="match status" value="1"/>
</dbReference>
<keyword evidence="6" id="KW-0479">Metal-binding</keyword>
<dbReference type="SUPFAM" id="SSF56112">
    <property type="entry name" value="Protein kinase-like (PK-like)"/>
    <property type="match status" value="1"/>
</dbReference>
<dbReference type="Gene3D" id="3.30.40.10">
    <property type="entry name" value="Zinc/RING finger domain, C3HC4 (zinc finger)"/>
    <property type="match status" value="1"/>
</dbReference>
<dbReference type="SUPFAM" id="SSF57850">
    <property type="entry name" value="RING/U-box"/>
    <property type="match status" value="1"/>
</dbReference>
<keyword evidence="5" id="KW-0067">ATP-binding</keyword>
<dbReference type="Proteomes" id="UP000626109">
    <property type="component" value="Unassembled WGS sequence"/>
</dbReference>
<dbReference type="SMART" id="SM00184">
    <property type="entry name" value="RING"/>
    <property type="match status" value="1"/>
</dbReference>
<keyword evidence="1" id="KW-0723">Serine/threonine-protein kinase</keyword>
<keyword evidence="2" id="KW-0808">Transferase</keyword>
<keyword evidence="4" id="KW-0418">Kinase</keyword>
<dbReference type="AlphaFoldDB" id="A0A813IAW7"/>
<sequence>MAALRSQLLESDPAALAVRLEIHTVSLGDESLDTILKPISVVTGGTFRSASLSQLELSLAFTTLASSLTCSQSVDALCPQHGCVSEIPFDPSNSSNVCVRRCSVYHFKKMSQIKNTSMLESTFQEKLWAPQLMTAHINQQVMAFGGMRLVYRMEDPEYPDWQYVAKRLRSTLFACKDDMAIFCKNTEVANSFRNTFRDCLWNAGLDPVSICFVHCYLYHFHDVGAGRDVFFIVEQYLAGNFVKYNGNNGYINTDLPHSEVMQAFSHFTFVKSRGQCLVVDLQGVYDEGFLLTDPQLHSDGRRFGKGDFGLQGMRLFFEHHVCGPTCEALGLRRRQDELLANLQLEKDRRCLICMDMPSKTVLNPCGHSVACQKCTLTLLEGRKPLCPVCKRPFQSYTQGLFSTSWVEPAKRQGRKT</sequence>
<dbReference type="SMART" id="SM00811">
    <property type="entry name" value="Alpha_kinase"/>
    <property type="match status" value="1"/>
</dbReference>
<evidence type="ECO:0000256" key="2">
    <source>
        <dbReference type="ARBA" id="ARBA00022679"/>
    </source>
</evidence>
<keyword evidence="6" id="KW-0862">Zinc</keyword>
<name>A0A813IAW7_POLGL</name>
<evidence type="ECO:0000256" key="1">
    <source>
        <dbReference type="ARBA" id="ARBA00022527"/>
    </source>
</evidence>
<evidence type="ECO:0000256" key="3">
    <source>
        <dbReference type="ARBA" id="ARBA00022741"/>
    </source>
</evidence>
<dbReference type="InterPro" id="IPR004166">
    <property type="entry name" value="a-kinase_dom"/>
</dbReference>
<accession>A0A813IAW7</accession>
<dbReference type="EMBL" id="CAJNNW010006431">
    <property type="protein sequence ID" value="CAE8648309.1"/>
    <property type="molecule type" value="Genomic_DNA"/>
</dbReference>
<dbReference type="InterPro" id="IPR001841">
    <property type="entry name" value="Znf_RING"/>
</dbReference>
<dbReference type="PANTHER" id="PTHR45992:SF2">
    <property type="entry name" value="EUKARYOTIC ELONGATION FACTOR 2 KINASE"/>
    <property type="match status" value="1"/>
</dbReference>